<dbReference type="GO" id="GO:0006508">
    <property type="term" value="P:proteolysis"/>
    <property type="evidence" value="ECO:0007669"/>
    <property type="project" value="UniProtKB-KW"/>
</dbReference>
<dbReference type="Proteomes" id="UP000244956">
    <property type="component" value="Unassembled WGS sequence"/>
</dbReference>
<reference evidence="6 7" key="1">
    <citation type="submission" date="2018-05" db="EMBL/GenBank/DDBJ databases">
        <title>Marinilabilia rubrum sp. nov., isolated from saltern sediment.</title>
        <authorList>
            <person name="Zhang R."/>
        </authorList>
    </citation>
    <scope>NUCLEOTIDE SEQUENCE [LARGE SCALE GENOMIC DNA]</scope>
    <source>
        <strain evidence="6 7">WTE16</strain>
    </source>
</reference>
<dbReference type="InterPro" id="IPR000064">
    <property type="entry name" value="NLP_P60_dom"/>
</dbReference>
<feature type="domain" description="NlpC/P60" evidence="5">
    <location>
        <begin position="55"/>
        <end position="180"/>
    </location>
</feature>
<evidence type="ECO:0000313" key="6">
    <source>
        <dbReference type="EMBL" id="PWE00350.1"/>
    </source>
</evidence>
<comment type="caution">
    <text evidence="6">The sequence shown here is derived from an EMBL/GenBank/DDBJ whole genome shotgun (WGS) entry which is preliminary data.</text>
</comment>
<dbReference type="SUPFAM" id="SSF54001">
    <property type="entry name" value="Cysteine proteinases"/>
    <property type="match status" value="1"/>
</dbReference>
<dbReference type="PANTHER" id="PTHR47053:SF1">
    <property type="entry name" value="MUREIN DD-ENDOPEPTIDASE MEPH-RELATED"/>
    <property type="match status" value="1"/>
</dbReference>
<dbReference type="Gene3D" id="3.90.1720.10">
    <property type="entry name" value="endopeptidase domain like (from Nostoc punctiforme)"/>
    <property type="match status" value="1"/>
</dbReference>
<evidence type="ECO:0000256" key="2">
    <source>
        <dbReference type="ARBA" id="ARBA00022670"/>
    </source>
</evidence>
<keyword evidence="2" id="KW-0645">Protease</keyword>
<evidence type="ECO:0000313" key="7">
    <source>
        <dbReference type="Proteomes" id="UP000244956"/>
    </source>
</evidence>
<organism evidence="6 7">
    <name type="scientific">Marinilabilia rubra</name>
    <dbReference type="NCBI Taxonomy" id="2162893"/>
    <lineage>
        <taxon>Bacteria</taxon>
        <taxon>Pseudomonadati</taxon>
        <taxon>Bacteroidota</taxon>
        <taxon>Bacteroidia</taxon>
        <taxon>Marinilabiliales</taxon>
        <taxon>Marinilabiliaceae</taxon>
        <taxon>Marinilabilia</taxon>
    </lineage>
</organism>
<dbReference type="Pfam" id="PF00877">
    <property type="entry name" value="NLPC_P60"/>
    <property type="match status" value="1"/>
</dbReference>
<dbReference type="EMBL" id="QEWP01000003">
    <property type="protein sequence ID" value="PWE00350.1"/>
    <property type="molecule type" value="Genomic_DNA"/>
</dbReference>
<keyword evidence="3" id="KW-0378">Hydrolase</keyword>
<evidence type="ECO:0000256" key="1">
    <source>
        <dbReference type="ARBA" id="ARBA00007074"/>
    </source>
</evidence>
<dbReference type="PROSITE" id="PS51935">
    <property type="entry name" value="NLPC_P60"/>
    <property type="match status" value="1"/>
</dbReference>
<dbReference type="InterPro" id="IPR038765">
    <property type="entry name" value="Papain-like_cys_pep_sf"/>
</dbReference>
<dbReference type="OrthoDB" id="9807055at2"/>
<dbReference type="AlphaFoldDB" id="A0A2U2BBA9"/>
<evidence type="ECO:0000256" key="4">
    <source>
        <dbReference type="ARBA" id="ARBA00022807"/>
    </source>
</evidence>
<keyword evidence="7" id="KW-1185">Reference proteome</keyword>
<gene>
    <name evidence="6" type="ORF">DDZ16_05265</name>
</gene>
<dbReference type="GO" id="GO:0008234">
    <property type="term" value="F:cysteine-type peptidase activity"/>
    <property type="evidence" value="ECO:0007669"/>
    <property type="project" value="UniProtKB-KW"/>
</dbReference>
<dbReference type="InterPro" id="IPR051202">
    <property type="entry name" value="Peptidase_C40"/>
</dbReference>
<proteinExistence type="inferred from homology"/>
<comment type="similarity">
    <text evidence="1">Belongs to the peptidase C40 family.</text>
</comment>
<sequence>MFFLFLIFMVQINGSSCSRKVLPGISYTKLENKTGKGMLNRFLEDGTGKRLPMGTVSEEDLISTAKEYIGVPHRMGGCSSRGMDCSGLLMRVFAIHGITLPHNSEEQARYGDIIESKSQLKKGDLVFFVNTYRTQRFITHSGIYAGNNRFVHTSSSQGVTITSLDNVWWRDKFIFGTRIFN</sequence>
<accession>A0A2U2BBA9</accession>
<evidence type="ECO:0000256" key="3">
    <source>
        <dbReference type="ARBA" id="ARBA00022801"/>
    </source>
</evidence>
<evidence type="ECO:0000259" key="5">
    <source>
        <dbReference type="PROSITE" id="PS51935"/>
    </source>
</evidence>
<protein>
    <submittedName>
        <fullName evidence="6">NlpC/P60 family protein</fullName>
    </submittedName>
</protein>
<keyword evidence="4" id="KW-0788">Thiol protease</keyword>
<dbReference type="PANTHER" id="PTHR47053">
    <property type="entry name" value="MUREIN DD-ENDOPEPTIDASE MEPH-RELATED"/>
    <property type="match status" value="1"/>
</dbReference>
<name>A0A2U2BBA9_9BACT</name>